<dbReference type="PANTHER" id="PTHR31111">
    <property type="entry name" value="BNAA05G37150D PROTEIN-RELATED"/>
    <property type="match status" value="1"/>
</dbReference>
<dbReference type="SMART" id="SM00256">
    <property type="entry name" value="FBOX"/>
    <property type="match status" value="1"/>
</dbReference>
<dbReference type="InterPro" id="IPR013187">
    <property type="entry name" value="F-box-assoc_dom_typ3"/>
</dbReference>
<dbReference type="PANTHER" id="PTHR31111:SF87">
    <property type="entry name" value="F-BOX DOMAIN-CONTAINING PROTEIN"/>
    <property type="match status" value="1"/>
</dbReference>
<comment type="caution">
    <text evidence="2">The sequence shown here is derived from an EMBL/GenBank/DDBJ whole genome shotgun (WGS) entry which is preliminary data.</text>
</comment>
<dbReference type="FunCoup" id="A0A2R6R431">
    <property type="interactions" value="644"/>
</dbReference>
<evidence type="ECO:0000313" key="3">
    <source>
        <dbReference type="Proteomes" id="UP000241394"/>
    </source>
</evidence>
<evidence type="ECO:0000313" key="2">
    <source>
        <dbReference type="EMBL" id="PSS20742.1"/>
    </source>
</evidence>
<feature type="domain" description="F-box" evidence="1">
    <location>
        <begin position="1"/>
        <end position="43"/>
    </location>
</feature>
<dbReference type="AlphaFoldDB" id="A0A2R6R431"/>
<dbReference type="CDD" id="cd22157">
    <property type="entry name" value="F-box_AtFBW1-like"/>
    <property type="match status" value="1"/>
</dbReference>
<dbReference type="Pfam" id="PF00646">
    <property type="entry name" value="F-box"/>
    <property type="match status" value="1"/>
</dbReference>
<dbReference type="InterPro" id="IPR036047">
    <property type="entry name" value="F-box-like_dom_sf"/>
</dbReference>
<dbReference type="SUPFAM" id="SSF81383">
    <property type="entry name" value="F-box domain"/>
    <property type="match status" value="1"/>
</dbReference>
<dbReference type="OMA" id="ICQAWRS"/>
<reference evidence="3" key="2">
    <citation type="journal article" date="2018" name="BMC Genomics">
        <title>A manually annotated Actinidia chinensis var. chinensis (kiwifruit) genome highlights the challenges associated with draft genomes and gene prediction in plants.</title>
        <authorList>
            <person name="Pilkington S.M."/>
            <person name="Crowhurst R."/>
            <person name="Hilario E."/>
            <person name="Nardozza S."/>
            <person name="Fraser L."/>
            <person name="Peng Y."/>
            <person name="Gunaseelan K."/>
            <person name="Simpson R."/>
            <person name="Tahir J."/>
            <person name="Deroles S.C."/>
            <person name="Templeton K."/>
            <person name="Luo Z."/>
            <person name="Davy M."/>
            <person name="Cheng C."/>
            <person name="McNeilage M."/>
            <person name="Scaglione D."/>
            <person name="Liu Y."/>
            <person name="Zhang Q."/>
            <person name="Datson P."/>
            <person name="De Silva N."/>
            <person name="Gardiner S.E."/>
            <person name="Bassett H."/>
            <person name="Chagne D."/>
            <person name="McCallum J."/>
            <person name="Dzierzon H."/>
            <person name="Deng C."/>
            <person name="Wang Y.Y."/>
            <person name="Barron L."/>
            <person name="Manako K."/>
            <person name="Bowen J."/>
            <person name="Foster T.M."/>
            <person name="Erridge Z.A."/>
            <person name="Tiffin H."/>
            <person name="Waite C.N."/>
            <person name="Davies K.M."/>
            <person name="Grierson E.P."/>
            <person name="Laing W.A."/>
            <person name="Kirk R."/>
            <person name="Chen X."/>
            <person name="Wood M."/>
            <person name="Montefiori M."/>
            <person name="Brummell D.A."/>
            <person name="Schwinn K.E."/>
            <person name="Catanach A."/>
            <person name="Fullerton C."/>
            <person name="Li D."/>
            <person name="Meiyalaghan S."/>
            <person name="Nieuwenhuizen N."/>
            <person name="Read N."/>
            <person name="Prakash R."/>
            <person name="Hunter D."/>
            <person name="Zhang H."/>
            <person name="McKenzie M."/>
            <person name="Knabel M."/>
            <person name="Harris A."/>
            <person name="Allan A.C."/>
            <person name="Gleave A."/>
            <person name="Chen A."/>
            <person name="Janssen B.J."/>
            <person name="Plunkett B."/>
            <person name="Ampomah-Dwamena C."/>
            <person name="Voogd C."/>
            <person name="Leif D."/>
            <person name="Lafferty D."/>
            <person name="Souleyre E.J.F."/>
            <person name="Varkonyi-Gasic E."/>
            <person name="Gambi F."/>
            <person name="Hanley J."/>
            <person name="Yao J.L."/>
            <person name="Cheung J."/>
            <person name="David K.M."/>
            <person name="Warren B."/>
            <person name="Marsh K."/>
            <person name="Snowden K.C."/>
            <person name="Lin-Wang K."/>
            <person name="Brian L."/>
            <person name="Martinez-Sanchez M."/>
            <person name="Wang M."/>
            <person name="Ileperuma N."/>
            <person name="Macnee N."/>
            <person name="Campin R."/>
            <person name="McAtee P."/>
            <person name="Drummond R.S.M."/>
            <person name="Espley R.V."/>
            <person name="Ireland H.S."/>
            <person name="Wu R."/>
            <person name="Atkinson R.G."/>
            <person name="Karunairetnam S."/>
            <person name="Bulley S."/>
            <person name="Chunkath S."/>
            <person name="Hanley Z."/>
            <person name="Storey R."/>
            <person name="Thrimawithana A.H."/>
            <person name="Thomson S."/>
            <person name="David C."/>
            <person name="Testolin R."/>
            <person name="Huang H."/>
            <person name="Hellens R.P."/>
            <person name="Schaffer R.J."/>
        </authorList>
    </citation>
    <scope>NUCLEOTIDE SEQUENCE [LARGE SCALE GENOMIC DNA]</scope>
    <source>
        <strain evidence="3">cv. Red5</strain>
    </source>
</reference>
<sequence>MEFFPRDVLIDILSRLAAKDLCCCRCVSKQWLNLISDPSFKKLHFHLSKKKPRLLLFRDLPSPTCDLFMFTLSDDSICDCFSLNMNCTNTYGQVVGSDLICIIDERAVYVSNPSIHEVARIPDWNHLSLSTAGVGLGGVESMNEYKIVRFYYLKDLSHNYEVGVEIYTLKDGRPHSGFWREVENFPPMRMLRVESSSVVANGAIHWLFMQNVYGEKKIVSMDLENEEFRNICCPQGCIDVYGRDKTNLIELKGFLCWVHYSLNDSVMNLWMLKDHDTHFWVKDYAIGLHGIYGSYMALGYVPWDDYTGEILICSSEKDCLLFYNIESKRFRRVKNQTIPMGKLDRLYFDTMFSLRSR</sequence>
<dbReference type="InParanoid" id="A0A2R6R431"/>
<dbReference type="PROSITE" id="PS50181">
    <property type="entry name" value="FBOX"/>
    <property type="match status" value="1"/>
</dbReference>
<dbReference type="Pfam" id="PF08268">
    <property type="entry name" value="FBA_3"/>
    <property type="match status" value="1"/>
</dbReference>
<dbReference type="Proteomes" id="UP000241394">
    <property type="component" value="Chromosome LG9"/>
</dbReference>
<protein>
    <submittedName>
        <fullName evidence="2">F-box protein</fullName>
    </submittedName>
</protein>
<dbReference type="InterPro" id="IPR001810">
    <property type="entry name" value="F-box_dom"/>
</dbReference>
<proteinExistence type="predicted"/>
<accession>A0A2R6R431</accession>
<dbReference type="InterPro" id="IPR017451">
    <property type="entry name" value="F-box-assoc_interact_dom"/>
</dbReference>
<dbReference type="Gramene" id="PSS20742">
    <property type="protein sequence ID" value="PSS20742"/>
    <property type="gene ID" value="CEY00_Acc09781"/>
</dbReference>
<dbReference type="Gene3D" id="1.20.1280.50">
    <property type="match status" value="1"/>
</dbReference>
<organism evidence="2 3">
    <name type="scientific">Actinidia chinensis var. chinensis</name>
    <name type="common">Chinese soft-hair kiwi</name>
    <dbReference type="NCBI Taxonomy" id="1590841"/>
    <lineage>
        <taxon>Eukaryota</taxon>
        <taxon>Viridiplantae</taxon>
        <taxon>Streptophyta</taxon>
        <taxon>Embryophyta</taxon>
        <taxon>Tracheophyta</taxon>
        <taxon>Spermatophyta</taxon>
        <taxon>Magnoliopsida</taxon>
        <taxon>eudicotyledons</taxon>
        <taxon>Gunneridae</taxon>
        <taxon>Pentapetalae</taxon>
        <taxon>asterids</taxon>
        <taxon>Ericales</taxon>
        <taxon>Actinidiaceae</taxon>
        <taxon>Actinidia</taxon>
    </lineage>
</organism>
<evidence type="ECO:0000259" key="1">
    <source>
        <dbReference type="PROSITE" id="PS50181"/>
    </source>
</evidence>
<name>A0A2R6R431_ACTCC</name>
<gene>
    <name evidence="2" type="ORF">CEY00_Acc09781</name>
</gene>
<dbReference type="OrthoDB" id="5319261at2759"/>
<dbReference type="STRING" id="1590841.A0A2R6R431"/>
<reference evidence="2 3" key="1">
    <citation type="submission" date="2017-07" db="EMBL/GenBank/DDBJ databases">
        <title>An improved, manually edited Actinidia chinensis var. chinensis (kiwifruit) genome highlights the challenges associated with draft genomes and gene prediction in plants.</title>
        <authorList>
            <person name="Pilkington S."/>
            <person name="Crowhurst R."/>
            <person name="Hilario E."/>
            <person name="Nardozza S."/>
            <person name="Fraser L."/>
            <person name="Peng Y."/>
            <person name="Gunaseelan K."/>
            <person name="Simpson R."/>
            <person name="Tahir J."/>
            <person name="Deroles S."/>
            <person name="Templeton K."/>
            <person name="Luo Z."/>
            <person name="Davy M."/>
            <person name="Cheng C."/>
            <person name="Mcneilage M."/>
            <person name="Scaglione D."/>
            <person name="Liu Y."/>
            <person name="Zhang Q."/>
            <person name="Datson P."/>
            <person name="De Silva N."/>
            <person name="Gardiner S."/>
            <person name="Bassett H."/>
            <person name="Chagne D."/>
            <person name="Mccallum J."/>
            <person name="Dzierzon H."/>
            <person name="Deng C."/>
            <person name="Wang Y.-Y."/>
            <person name="Barron N."/>
            <person name="Manako K."/>
            <person name="Bowen J."/>
            <person name="Foster T."/>
            <person name="Erridge Z."/>
            <person name="Tiffin H."/>
            <person name="Waite C."/>
            <person name="Davies K."/>
            <person name="Grierson E."/>
            <person name="Laing W."/>
            <person name="Kirk R."/>
            <person name="Chen X."/>
            <person name="Wood M."/>
            <person name="Montefiori M."/>
            <person name="Brummell D."/>
            <person name="Schwinn K."/>
            <person name="Catanach A."/>
            <person name="Fullerton C."/>
            <person name="Li D."/>
            <person name="Meiyalaghan S."/>
            <person name="Nieuwenhuizen N."/>
            <person name="Read N."/>
            <person name="Prakash R."/>
            <person name="Hunter D."/>
            <person name="Zhang H."/>
            <person name="Mckenzie M."/>
            <person name="Knabel M."/>
            <person name="Harris A."/>
            <person name="Allan A."/>
            <person name="Chen A."/>
            <person name="Janssen B."/>
            <person name="Plunkett B."/>
            <person name="Dwamena C."/>
            <person name="Voogd C."/>
            <person name="Leif D."/>
            <person name="Lafferty D."/>
            <person name="Souleyre E."/>
            <person name="Varkonyi-Gasic E."/>
            <person name="Gambi F."/>
            <person name="Hanley J."/>
            <person name="Yao J.-L."/>
            <person name="Cheung J."/>
            <person name="David K."/>
            <person name="Warren B."/>
            <person name="Marsh K."/>
            <person name="Snowden K."/>
            <person name="Lin-Wang K."/>
            <person name="Brian L."/>
            <person name="Martinez-Sanchez M."/>
            <person name="Wang M."/>
            <person name="Ileperuma N."/>
            <person name="Macnee N."/>
            <person name="Campin R."/>
            <person name="Mcatee P."/>
            <person name="Drummond R."/>
            <person name="Espley R."/>
            <person name="Ireland H."/>
            <person name="Wu R."/>
            <person name="Atkinson R."/>
            <person name="Karunairetnam S."/>
            <person name="Bulley S."/>
            <person name="Chunkath S."/>
            <person name="Hanley Z."/>
            <person name="Storey R."/>
            <person name="Thrimawithana A."/>
            <person name="Thomson S."/>
            <person name="David C."/>
            <person name="Testolin R."/>
        </authorList>
    </citation>
    <scope>NUCLEOTIDE SEQUENCE [LARGE SCALE GENOMIC DNA]</scope>
    <source>
        <strain evidence="3">cv. Red5</strain>
        <tissue evidence="2">Young leaf</tissue>
    </source>
</reference>
<dbReference type="EMBL" id="NKQK01000009">
    <property type="protein sequence ID" value="PSS20742.1"/>
    <property type="molecule type" value="Genomic_DNA"/>
</dbReference>
<keyword evidence="3" id="KW-1185">Reference proteome</keyword>
<dbReference type="NCBIfam" id="TIGR01640">
    <property type="entry name" value="F_box_assoc_1"/>
    <property type="match status" value="1"/>
</dbReference>